<evidence type="ECO:0000259" key="7">
    <source>
        <dbReference type="PROSITE" id="PS50240"/>
    </source>
</evidence>
<accession>A0A2P6VR50</accession>
<keyword evidence="5" id="KW-1015">Disulfide bond</keyword>
<comment type="subcellular location">
    <subcellularLocation>
        <location evidence="1">Secreted</location>
    </subcellularLocation>
</comment>
<dbReference type="InterPro" id="IPR001314">
    <property type="entry name" value="Peptidase_S1A"/>
</dbReference>
<evidence type="ECO:0000256" key="2">
    <source>
        <dbReference type="ARBA" id="ARBA00007664"/>
    </source>
</evidence>
<evidence type="ECO:0000313" key="9">
    <source>
        <dbReference type="Proteomes" id="UP000239649"/>
    </source>
</evidence>
<feature type="domain" description="Peptidase S1" evidence="7">
    <location>
        <begin position="278"/>
        <end position="528"/>
    </location>
</feature>
<dbReference type="PANTHER" id="PTHR24276:SF98">
    <property type="entry name" value="FI18310P1-RELATED"/>
    <property type="match status" value="1"/>
</dbReference>
<evidence type="ECO:0000256" key="4">
    <source>
        <dbReference type="ARBA" id="ARBA00022729"/>
    </source>
</evidence>
<evidence type="ECO:0000256" key="1">
    <source>
        <dbReference type="ARBA" id="ARBA00004613"/>
    </source>
</evidence>
<gene>
    <name evidence="8" type="primary">g760</name>
    <name evidence="8" type="ORF">C2E20_0760</name>
</gene>
<dbReference type="Gene3D" id="2.40.10.10">
    <property type="entry name" value="Trypsin-like serine proteases"/>
    <property type="match status" value="2"/>
</dbReference>
<dbReference type="SUPFAM" id="SSF50494">
    <property type="entry name" value="Trypsin-like serine proteases"/>
    <property type="match status" value="1"/>
</dbReference>
<dbReference type="EMBL" id="LHPF02000001">
    <property type="protein sequence ID" value="PSC76564.1"/>
    <property type="molecule type" value="Genomic_DNA"/>
</dbReference>
<evidence type="ECO:0000256" key="5">
    <source>
        <dbReference type="ARBA" id="ARBA00023157"/>
    </source>
</evidence>
<dbReference type="GO" id="GO:0005576">
    <property type="term" value="C:extracellular region"/>
    <property type="evidence" value="ECO:0007669"/>
    <property type="project" value="UniProtKB-SubCell"/>
</dbReference>
<evidence type="ECO:0000313" key="8">
    <source>
        <dbReference type="EMBL" id="PSC76564.1"/>
    </source>
</evidence>
<evidence type="ECO:0000256" key="6">
    <source>
        <dbReference type="ARBA" id="ARBA00023180"/>
    </source>
</evidence>
<dbReference type="PRINTS" id="PR00722">
    <property type="entry name" value="CHYMOTRYPSIN"/>
</dbReference>
<evidence type="ECO:0000256" key="3">
    <source>
        <dbReference type="ARBA" id="ARBA00022525"/>
    </source>
</evidence>
<dbReference type="PANTHER" id="PTHR24276">
    <property type="entry name" value="POLYSERASE-RELATED"/>
    <property type="match status" value="1"/>
</dbReference>
<dbReference type="InterPro" id="IPR009003">
    <property type="entry name" value="Peptidase_S1_PA"/>
</dbReference>
<keyword evidence="4" id="KW-0732">Signal</keyword>
<dbReference type="InterPro" id="IPR009030">
    <property type="entry name" value="Growth_fac_rcpt_cys_sf"/>
</dbReference>
<name>A0A2P6VR50_9CHLO</name>
<keyword evidence="9" id="KW-1185">Reference proteome</keyword>
<protein>
    <submittedName>
        <fullName evidence="8">Trypsin-like serine protease</fullName>
    </submittedName>
</protein>
<dbReference type="Pfam" id="PF00089">
    <property type="entry name" value="Trypsin"/>
    <property type="match status" value="1"/>
</dbReference>
<dbReference type="InterPro" id="IPR050430">
    <property type="entry name" value="Peptidase_S1"/>
</dbReference>
<dbReference type="PROSITE" id="PS00134">
    <property type="entry name" value="TRYPSIN_HIS"/>
    <property type="match status" value="1"/>
</dbReference>
<dbReference type="Gene3D" id="2.10.220.10">
    <property type="entry name" value="Hormone Receptor, Insulin-like Growth Factor Receptor 1, Chain A, domain 2"/>
    <property type="match status" value="1"/>
</dbReference>
<dbReference type="FunFam" id="2.40.10.10:FF:000054">
    <property type="entry name" value="Complement C1r subcomponent"/>
    <property type="match status" value="1"/>
</dbReference>
<organism evidence="8 9">
    <name type="scientific">Micractinium conductrix</name>
    <dbReference type="NCBI Taxonomy" id="554055"/>
    <lineage>
        <taxon>Eukaryota</taxon>
        <taxon>Viridiplantae</taxon>
        <taxon>Chlorophyta</taxon>
        <taxon>core chlorophytes</taxon>
        <taxon>Trebouxiophyceae</taxon>
        <taxon>Chlorellales</taxon>
        <taxon>Chlorellaceae</taxon>
        <taxon>Chlorella clade</taxon>
        <taxon>Micractinium</taxon>
    </lineage>
</organism>
<dbReference type="GO" id="GO:0006508">
    <property type="term" value="P:proteolysis"/>
    <property type="evidence" value="ECO:0007669"/>
    <property type="project" value="UniProtKB-KW"/>
</dbReference>
<dbReference type="InterPro" id="IPR018114">
    <property type="entry name" value="TRYPSIN_HIS"/>
</dbReference>
<reference evidence="8 9" key="1">
    <citation type="journal article" date="2018" name="Plant J.">
        <title>Genome sequences of Chlorella sorokiniana UTEX 1602 and Micractinium conductrix SAG 241.80: implications to maltose excretion by a green alga.</title>
        <authorList>
            <person name="Arriola M.B."/>
            <person name="Velmurugan N."/>
            <person name="Zhang Y."/>
            <person name="Plunkett M.H."/>
            <person name="Hondzo H."/>
            <person name="Barney B.M."/>
        </authorList>
    </citation>
    <scope>NUCLEOTIDE SEQUENCE [LARGE SCALE GENOMIC DNA]</scope>
    <source>
        <strain evidence="8 9">SAG 241.80</strain>
    </source>
</reference>
<dbReference type="SUPFAM" id="SSF57184">
    <property type="entry name" value="Growth factor receptor domain"/>
    <property type="match status" value="1"/>
</dbReference>
<comment type="similarity">
    <text evidence="2">Belongs to the peptidase S1 family.</text>
</comment>
<dbReference type="InterPro" id="IPR043504">
    <property type="entry name" value="Peptidase_S1_PA_chymotrypsin"/>
</dbReference>
<dbReference type="AlphaFoldDB" id="A0A2P6VR50"/>
<dbReference type="SMART" id="SM00020">
    <property type="entry name" value="Tryp_SPc"/>
    <property type="match status" value="1"/>
</dbReference>
<dbReference type="STRING" id="554055.A0A2P6VR50"/>
<keyword evidence="6" id="KW-0325">Glycoprotein</keyword>
<sequence length="541" mass="57668">MPSWQGGACLPCTQCGPGCDASFTCTTCNSNGTCKASRCSYGATWVGKKCVACEDRFCAVCNRGPGAACNACFPDTRSVRSTPADWFYESANTFPIYRNLAGKCTVVWVASEDSGCLEYNGKKMGICSQCNTTMRLNPATHKCDQVPHCIRTFADGSCESCEPGYAASAVSCLRCKVPRCEACPARNLAACETCASGYHVNATRGCSKCKGDFELKDGKCVPFCPPGKGLVGAGKARRCALCRDPRCGSCDGSAERCQECRYPGYKVNQKNGRCERVKAGGGGASVAALEPLPGEPATQPRCCCKHEQFPHFCGGALIHPRVVMTAAHCVVDEYTQPWRESPNVFYQIRLGGHLSKGGAYEKRGTVWAAVHPGTTAPEAATMTWCCPGCKRGATGGRKPQRVPVADGWLTAIGFGRLGDEGFDNYTPPLSPIELQEVKLSVMSLSQCAAYNMTEVDWQTSDQICAGDPKYHADTCQCDSGGPLFAKGRLASGDTVFGVTSWGTGCAEATPGMYADVAGVRKWLSAGVKQLLEEAKRIDALR</sequence>
<proteinExistence type="inferred from homology"/>
<dbReference type="InterPro" id="IPR001254">
    <property type="entry name" value="Trypsin_dom"/>
</dbReference>
<keyword evidence="3" id="KW-0964">Secreted</keyword>
<dbReference type="OrthoDB" id="512168at2759"/>
<dbReference type="GO" id="GO:0004252">
    <property type="term" value="F:serine-type endopeptidase activity"/>
    <property type="evidence" value="ECO:0007669"/>
    <property type="project" value="InterPro"/>
</dbReference>
<dbReference type="PROSITE" id="PS50240">
    <property type="entry name" value="TRYPSIN_DOM"/>
    <property type="match status" value="1"/>
</dbReference>
<dbReference type="Proteomes" id="UP000239649">
    <property type="component" value="Unassembled WGS sequence"/>
</dbReference>
<comment type="caution">
    <text evidence="8">The sequence shown here is derived from an EMBL/GenBank/DDBJ whole genome shotgun (WGS) entry which is preliminary data.</text>
</comment>